<dbReference type="CDD" id="cd16331">
    <property type="entry name" value="YjgA-like"/>
    <property type="match status" value="1"/>
</dbReference>
<comment type="similarity">
    <text evidence="5">Belongs to the DarP family.</text>
</comment>
<sequence>MSTPEHDQEWVSKTRRKKEMNELQDLGVALTRLSNDTLKKMALPEELYEAVQAHKKITANGALKRQTQYIGRLMRDVDPEPIRLFLAQLRGENAAHNAFLQRVEQAREKLLADDAALTDFMRDYPAADAGELRTLIRNTRKERELNKPPKNFRALYQALKAVMGGGADTVAAATDAEDEETA</sequence>
<evidence type="ECO:0000256" key="3">
    <source>
        <dbReference type="ARBA" id="ARBA00022730"/>
    </source>
</evidence>
<evidence type="ECO:0000313" key="7">
    <source>
        <dbReference type="Proteomes" id="UP000514752"/>
    </source>
</evidence>
<dbReference type="Proteomes" id="UP000514752">
    <property type="component" value="Chromosome"/>
</dbReference>
<dbReference type="PANTHER" id="PTHR38101:SF1">
    <property type="entry name" value="UPF0307 PROTEIN YJGA"/>
    <property type="match status" value="1"/>
</dbReference>
<evidence type="ECO:0000256" key="1">
    <source>
        <dbReference type="ARBA" id="ARBA00022490"/>
    </source>
</evidence>
<dbReference type="GO" id="GO:0005737">
    <property type="term" value="C:cytoplasm"/>
    <property type="evidence" value="ECO:0007669"/>
    <property type="project" value="UniProtKB-SubCell"/>
</dbReference>
<accession>A0A7D7S7A8</accession>
<keyword evidence="4 5" id="KW-0694">RNA-binding</keyword>
<dbReference type="InterPro" id="IPR023153">
    <property type="entry name" value="DarP_sf"/>
</dbReference>
<dbReference type="RefSeq" id="WP_182121850.1">
    <property type="nucleotide sequence ID" value="NZ_CP059567.1"/>
</dbReference>
<organism evidence="6 7">
    <name type="scientific">Neisseria shayeganii</name>
    <dbReference type="NCBI Taxonomy" id="607712"/>
    <lineage>
        <taxon>Bacteria</taxon>
        <taxon>Pseudomonadati</taxon>
        <taxon>Pseudomonadota</taxon>
        <taxon>Betaproteobacteria</taxon>
        <taxon>Neisseriales</taxon>
        <taxon>Neisseriaceae</taxon>
        <taxon>Neisseria</taxon>
    </lineage>
</organism>
<name>A0A7D7S7A8_9NEIS</name>
<protein>
    <recommendedName>
        <fullName evidence="5">Dual-action ribosomal maturation protein DarP</fullName>
    </recommendedName>
    <alternativeName>
        <fullName evidence="5">Large ribosomal subunit assembly factor DarP</fullName>
    </alternativeName>
</protein>
<dbReference type="Pfam" id="PF04751">
    <property type="entry name" value="DarP"/>
    <property type="match status" value="1"/>
</dbReference>
<reference evidence="6 7" key="1">
    <citation type="submission" date="2020-07" db="EMBL/GenBank/DDBJ databases">
        <title>Genomic diversity of species in the Neisseriaceae family.</title>
        <authorList>
            <person name="Vincent A.T."/>
            <person name="Bernet E."/>
            <person name="Veyrier F.J."/>
        </authorList>
    </citation>
    <scope>NUCLEOTIDE SEQUENCE [LARGE SCALE GENOMIC DNA]</scope>
    <source>
        <strain evidence="6 7">DSM 22244</strain>
    </source>
</reference>
<evidence type="ECO:0000256" key="2">
    <source>
        <dbReference type="ARBA" id="ARBA00022517"/>
    </source>
</evidence>
<evidence type="ECO:0000313" key="6">
    <source>
        <dbReference type="EMBL" id="QMT40108.1"/>
    </source>
</evidence>
<dbReference type="AlphaFoldDB" id="A0A7D7S7A8"/>
<dbReference type="SUPFAM" id="SSF158710">
    <property type="entry name" value="PSPTO4464-like"/>
    <property type="match status" value="1"/>
</dbReference>
<dbReference type="PANTHER" id="PTHR38101">
    <property type="entry name" value="UPF0307 PROTEIN YJGA"/>
    <property type="match status" value="1"/>
</dbReference>
<dbReference type="GO" id="GO:0043022">
    <property type="term" value="F:ribosome binding"/>
    <property type="evidence" value="ECO:0007669"/>
    <property type="project" value="UniProtKB-UniRule"/>
</dbReference>
<dbReference type="KEGG" id="nsg:H3L94_09675"/>
<dbReference type="PIRSF" id="PIRSF016183">
    <property type="entry name" value="UCP016183"/>
    <property type="match status" value="1"/>
</dbReference>
<evidence type="ECO:0000256" key="5">
    <source>
        <dbReference type="HAMAP-Rule" id="MF_00765"/>
    </source>
</evidence>
<evidence type="ECO:0000256" key="4">
    <source>
        <dbReference type="ARBA" id="ARBA00022884"/>
    </source>
</evidence>
<dbReference type="HAMAP" id="MF_00765">
    <property type="entry name" value="DarP"/>
    <property type="match status" value="1"/>
</dbReference>
<gene>
    <name evidence="5" type="primary">darP</name>
    <name evidence="6" type="ORF">H3L94_09675</name>
</gene>
<dbReference type="GO" id="GO:1902626">
    <property type="term" value="P:assembly of large subunit precursor of preribosome"/>
    <property type="evidence" value="ECO:0007669"/>
    <property type="project" value="UniProtKB-UniRule"/>
</dbReference>
<keyword evidence="1 5" id="KW-0963">Cytoplasm</keyword>
<keyword evidence="2 5" id="KW-0690">Ribosome biogenesis</keyword>
<dbReference type="Gene3D" id="1.10.60.30">
    <property type="entry name" value="PSPTO4464-like domains"/>
    <property type="match status" value="2"/>
</dbReference>
<proteinExistence type="inferred from homology"/>
<dbReference type="InterPro" id="IPR006839">
    <property type="entry name" value="DarP"/>
</dbReference>
<dbReference type="NCBIfam" id="NF003593">
    <property type="entry name" value="PRK05255.1-1"/>
    <property type="match status" value="1"/>
</dbReference>
<keyword evidence="3 5" id="KW-0699">rRNA-binding</keyword>
<dbReference type="EMBL" id="CP059567">
    <property type="protein sequence ID" value="QMT40108.1"/>
    <property type="molecule type" value="Genomic_DNA"/>
</dbReference>
<comment type="subcellular location">
    <subcellularLocation>
        <location evidence="5">Cytoplasm</location>
    </subcellularLocation>
    <text evidence="5">Associates with late stage pre-50S ribosomal subunits.</text>
</comment>
<dbReference type="GO" id="GO:0019843">
    <property type="term" value="F:rRNA binding"/>
    <property type="evidence" value="ECO:0007669"/>
    <property type="project" value="UniProtKB-UniRule"/>
</dbReference>
<comment type="function">
    <text evidence="5">Member of a network of 50S ribosomal subunit biogenesis factors which assembles along the 30S-50S interface, preventing incorrect 23S rRNA structures from forming. Promotes peptidyl transferase center (PTC) maturation.</text>
</comment>